<name>A0A183TRM7_SCHSO</name>
<organism evidence="3">
    <name type="scientific">Schistocephalus solidus</name>
    <name type="common">Tapeworm</name>
    <dbReference type="NCBI Taxonomy" id="70667"/>
    <lineage>
        <taxon>Eukaryota</taxon>
        <taxon>Metazoa</taxon>
        <taxon>Spiralia</taxon>
        <taxon>Lophotrochozoa</taxon>
        <taxon>Platyhelminthes</taxon>
        <taxon>Cestoda</taxon>
        <taxon>Eucestoda</taxon>
        <taxon>Diphyllobothriidea</taxon>
        <taxon>Diphyllobothriidae</taxon>
        <taxon>Schistocephalus</taxon>
    </lineage>
</organism>
<evidence type="ECO:0000313" key="1">
    <source>
        <dbReference type="EMBL" id="VDM05511.1"/>
    </source>
</evidence>
<reference evidence="1 2" key="2">
    <citation type="submission" date="2018-11" db="EMBL/GenBank/DDBJ databases">
        <authorList>
            <consortium name="Pathogen Informatics"/>
        </authorList>
    </citation>
    <scope>NUCLEOTIDE SEQUENCE [LARGE SCALE GENOMIC DNA]</scope>
    <source>
        <strain evidence="1 2">NST_G2</strain>
    </source>
</reference>
<evidence type="ECO:0000313" key="3">
    <source>
        <dbReference type="WBParaSite" id="SSLN_0001984901-mRNA-1"/>
    </source>
</evidence>
<dbReference type="AlphaFoldDB" id="A0A183TRM7"/>
<accession>A0A183TRM7</accession>
<proteinExistence type="predicted"/>
<gene>
    <name evidence="1" type="ORF">SSLN_LOCUS19125</name>
</gene>
<protein>
    <submittedName>
        <fullName evidence="3">FAD-binding oxidoreductase</fullName>
    </submittedName>
</protein>
<keyword evidence="2" id="KW-1185">Reference proteome</keyword>
<dbReference type="EMBL" id="UYSU01046350">
    <property type="protein sequence ID" value="VDM05511.1"/>
    <property type="molecule type" value="Genomic_DNA"/>
</dbReference>
<reference evidence="3" key="1">
    <citation type="submission" date="2016-06" db="UniProtKB">
        <authorList>
            <consortium name="WormBaseParasite"/>
        </authorList>
    </citation>
    <scope>IDENTIFICATION</scope>
</reference>
<sequence length="80" mass="8630">MEALGIRPPLIDFNGSYLSNHGQKVLVALQTLDNLGTFLRFCNPDDGLQVQLRIKVGSDGFASLIGGLSSRQGRIPMTIS</sequence>
<dbReference type="WBParaSite" id="SSLN_0001984901-mRNA-1">
    <property type="protein sequence ID" value="SSLN_0001984901-mRNA-1"/>
    <property type="gene ID" value="SSLN_0001984901"/>
</dbReference>
<dbReference type="Proteomes" id="UP000275846">
    <property type="component" value="Unassembled WGS sequence"/>
</dbReference>
<evidence type="ECO:0000313" key="2">
    <source>
        <dbReference type="Proteomes" id="UP000275846"/>
    </source>
</evidence>